<dbReference type="GO" id="GO:0008270">
    <property type="term" value="F:zinc ion binding"/>
    <property type="evidence" value="ECO:0007669"/>
    <property type="project" value="UniProtKB-KW"/>
</dbReference>
<name>A0A8H6S9Q3_9AGAR</name>
<evidence type="ECO:0000313" key="5">
    <source>
        <dbReference type="Proteomes" id="UP000636479"/>
    </source>
</evidence>
<dbReference type="RefSeq" id="XP_037216315.1">
    <property type="nucleotide sequence ID" value="XM_037366921.1"/>
</dbReference>
<evidence type="ECO:0000259" key="3">
    <source>
        <dbReference type="PROSITE" id="PS50103"/>
    </source>
</evidence>
<sequence>MSLPVTKKYRCRYYGPDGFPVPGGPICNNGAECRFVHPSDPNWPGKTPFIDTRLKKDSGRGPPLAPQSDLFQRRKGNDDRGRSQKDWDRSERIREREKNRNHRNRSTTPMRPSPRSRAVPDSERKGDARVEPRTTPNVEPSSKDDFSSRCAEKWGSPLRKTEEKQHSDEEKRAERIVGLFRSLANISNELVTATAAQEHQGKKLQTYTEISSTLAKVSQSAASSVAPALADIMIRHEQCKHRVDQNFKALGGLWDEVFDVFCNEIAGVIDVKLQDAIGVLKEASDDAQSPGKRGRIEADDDLGKGDSSSGSKRRRINEGTSPTDESVGHILAQMKMKIDEQAYSLQVLTKENTELKHTLKQSNGECRD</sequence>
<reference evidence="4" key="1">
    <citation type="submission" date="2020-05" db="EMBL/GenBank/DDBJ databases">
        <title>Mycena genomes resolve the evolution of fungal bioluminescence.</title>
        <authorList>
            <person name="Tsai I.J."/>
        </authorList>
    </citation>
    <scope>NUCLEOTIDE SEQUENCE</scope>
    <source>
        <strain evidence="4">171206Taipei</strain>
    </source>
</reference>
<proteinExistence type="predicted"/>
<organism evidence="4 5">
    <name type="scientific">Mycena indigotica</name>
    <dbReference type="NCBI Taxonomy" id="2126181"/>
    <lineage>
        <taxon>Eukaryota</taxon>
        <taxon>Fungi</taxon>
        <taxon>Dikarya</taxon>
        <taxon>Basidiomycota</taxon>
        <taxon>Agaricomycotina</taxon>
        <taxon>Agaricomycetes</taxon>
        <taxon>Agaricomycetidae</taxon>
        <taxon>Agaricales</taxon>
        <taxon>Marasmiineae</taxon>
        <taxon>Mycenaceae</taxon>
        <taxon>Mycena</taxon>
    </lineage>
</organism>
<evidence type="ECO:0000256" key="1">
    <source>
        <dbReference type="PROSITE-ProRule" id="PRU00723"/>
    </source>
</evidence>
<feature type="domain" description="C3H1-type" evidence="3">
    <location>
        <begin position="6"/>
        <end position="40"/>
    </location>
</feature>
<evidence type="ECO:0000256" key="2">
    <source>
        <dbReference type="SAM" id="MobiDB-lite"/>
    </source>
</evidence>
<gene>
    <name evidence="4" type="ORF">MIND_01033300</name>
</gene>
<dbReference type="GeneID" id="59349437"/>
<comment type="caution">
    <text evidence="4">The sequence shown here is derived from an EMBL/GenBank/DDBJ whole genome shotgun (WGS) entry which is preliminary data.</text>
</comment>
<feature type="compositionally biased region" description="Basic and acidic residues" evidence="2">
    <location>
        <begin position="71"/>
        <end position="98"/>
    </location>
</feature>
<keyword evidence="5" id="KW-1185">Reference proteome</keyword>
<keyword evidence="1" id="KW-0862">Zinc</keyword>
<dbReference type="EMBL" id="JACAZF010000009">
    <property type="protein sequence ID" value="KAF7294952.1"/>
    <property type="molecule type" value="Genomic_DNA"/>
</dbReference>
<accession>A0A8H6S9Q3</accession>
<feature type="compositionally biased region" description="Basic and acidic residues" evidence="2">
    <location>
        <begin position="118"/>
        <end position="132"/>
    </location>
</feature>
<dbReference type="AlphaFoldDB" id="A0A8H6S9Q3"/>
<feature type="zinc finger region" description="C3H1-type" evidence="1">
    <location>
        <begin position="6"/>
        <end position="40"/>
    </location>
</feature>
<dbReference type="OrthoDB" id="2677428at2759"/>
<dbReference type="InterPro" id="IPR000571">
    <property type="entry name" value="Znf_CCCH"/>
</dbReference>
<keyword evidence="1" id="KW-0863">Zinc-finger</keyword>
<feature type="region of interest" description="Disordered" evidence="2">
    <location>
        <begin position="51"/>
        <end position="171"/>
    </location>
</feature>
<feature type="region of interest" description="Disordered" evidence="2">
    <location>
        <begin position="283"/>
        <end position="328"/>
    </location>
</feature>
<evidence type="ECO:0000313" key="4">
    <source>
        <dbReference type="EMBL" id="KAF7294952.1"/>
    </source>
</evidence>
<feature type="compositionally biased region" description="Basic and acidic residues" evidence="2">
    <location>
        <begin position="159"/>
        <end position="171"/>
    </location>
</feature>
<keyword evidence="1" id="KW-0479">Metal-binding</keyword>
<feature type="compositionally biased region" description="Basic and acidic residues" evidence="2">
    <location>
        <begin position="294"/>
        <end position="304"/>
    </location>
</feature>
<feature type="compositionally biased region" description="Basic and acidic residues" evidence="2">
    <location>
        <begin position="141"/>
        <end position="152"/>
    </location>
</feature>
<protein>
    <submittedName>
        <fullName evidence="4">C3H1-type domain-containing protein</fullName>
    </submittedName>
</protein>
<dbReference type="PROSITE" id="PS50103">
    <property type="entry name" value="ZF_C3H1"/>
    <property type="match status" value="1"/>
</dbReference>
<dbReference type="Proteomes" id="UP000636479">
    <property type="component" value="Unassembled WGS sequence"/>
</dbReference>